<reference evidence="2 3" key="1">
    <citation type="submission" date="2023-07" db="EMBL/GenBank/DDBJ databases">
        <title>Comparative genomics of wheat-associated soil bacteria to identify genetic determinants of phenazine resistance.</title>
        <authorList>
            <person name="Mouncey N."/>
        </authorList>
    </citation>
    <scope>NUCLEOTIDE SEQUENCE [LARGE SCALE GENOMIC DNA]</scope>
    <source>
        <strain evidence="2 3">W4I11</strain>
    </source>
</reference>
<protein>
    <submittedName>
        <fullName evidence="2">Uncharacterized protein</fullName>
    </submittedName>
</protein>
<accession>A0ABU0SDK6</accession>
<name>A0ABU0SDK6_9HYPH</name>
<dbReference type="RefSeq" id="WP_307284406.1">
    <property type="nucleotide sequence ID" value="NZ_JAUSZT010000003.1"/>
</dbReference>
<proteinExistence type="predicted"/>
<dbReference type="Proteomes" id="UP001237780">
    <property type="component" value="Unassembled WGS sequence"/>
</dbReference>
<sequence length="69" mass="7793">MAVTVTKEELDRLRKRYKELGDVIDELTDTLGRASTATERVLEPELMRARKELVSVVERLKSLSGESSS</sequence>
<evidence type="ECO:0000256" key="1">
    <source>
        <dbReference type="SAM" id="Coils"/>
    </source>
</evidence>
<feature type="coiled-coil region" evidence="1">
    <location>
        <begin position="3"/>
        <end position="66"/>
    </location>
</feature>
<dbReference type="EMBL" id="JAUSZT010000003">
    <property type="protein sequence ID" value="MDQ0998853.1"/>
    <property type="molecule type" value="Genomic_DNA"/>
</dbReference>
<organism evidence="2 3">
    <name type="scientific">Phyllobacterium ifriqiyense</name>
    <dbReference type="NCBI Taxonomy" id="314238"/>
    <lineage>
        <taxon>Bacteria</taxon>
        <taxon>Pseudomonadati</taxon>
        <taxon>Pseudomonadota</taxon>
        <taxon>Alphaproteobacteria</taxon>
        <taxon>Hyphomicrobiales</taxon>
        <taxon>Phyllobacteriaceae</taxon>
        <taxon>Phyllobacterium</taxon>
    </lineage>
</organism>
<keyword evidence="1" id="KW-0175">Coiled coil</keyword>
<gene>
    <name evidence="2" type="ORF">QFZ34_004035</name>
</gene>
<evidence type="ECO:0000313" key="2">
    <source>
        <dbReference type="EMBL" id="MDQ0998853.1"/>
    </source>
</evidence>
<keyword evidence="3" id="KW-1185">Reference proteome</keyword>
<evidence type="ECO:0000313" key="3">
    <source>
        <dbReference type="Proteomes" id="UP001237780"/>
    </source>
</evidence>
<comment type="caution">
    <text evidence="2">The sequence shown here is derived from an EMBL/GenBank/DDBJ whole genome shotgun (WGS) entry which is preliminary data.</text>
</comment>